<dbReference type="AlphaFoldDB" id="A0A0E9QV12"/>
<accession>A0A0E9QV12</accession>
<proteinExistence type="predicted"/>
<name>A0A0E9QV12_ANGAN</name>
<protein>
    <submittedName>
        <fullName evidence="1">Uncharacterized protein</fullName>
    </submittedName>
</protein>
<reference evidence="1" key="2">
    <citation type="journal article" date="2015" name="Fish Shellfish Immunol.">
        <title>Early steps in the European eel (Anguilla anguilla)-Vibrio vulnificus interaction in the gills: Role of the RtxA13 toxin.</title>
        <authorList>
            <person name="Callol A."/>
            <person name="Pajuelo D."/>
            <person name="Ebbesson L."/>
            <person name="Teles M."/>
            <person name="MacKenzie S."/>
            <person name="Amaro C."/>
        </authorList>
    </citation>
    <scope>NUCLEOTIDE SEQUENCE</scope>
</reference>
<sequence length="20" mass="2178">MLLCIRATALLCCTLTLPLD</sequence>
<evidence type="ECO:0000313" key="1">
    <source>
        <dbReference type="EMBL" id="JAH20110.1"/>
    </source>
</evidence>
<organism evidence="1">
    <name type="scientific">Anguilla anguilla</name>
    <name type="common">European freshwater eel</name>
    <name type="synonym">Muraena anguilla</name>
    <dbReference type="NCBI Taxonomy" id="7936"/>
    <lineage>
        <taxon>Eukaryota</taxon>
        <taxon>Metazoa</taxon>
        <taxon>Chordata</taxon>
        <taxon>Craniata</taxon>
        <taxon>Vertebrata</taxon>
        <taxon>Euteleostomi</taxon>
        <taxon>Actinopterygii</taxon>
        <taxon>Neopterygii</taxon>
        <taxon>Teleostei</taxon>
        <taxon>Anguilliformes</taxon>
        <taxon>Anguillidae</taxon>
        <taxon>Anguilla</taxon>
    </lineage>
</organism>
<dbReference type="EMBL" id="GBXM01088467">
    <property type="protein sequence ID" value="JAH20110.1"/>
    <property type="molecule type" value="Transcribed_RNA"/>
</dbReference>
<reference evidence="1" key="1">
    <citation type="submission" date="2014-11" db="EMBL/GenBank/DDBJ databases">
        <authorList>
            <person name="Amaro Gonzalez C."/>
        </authorList>
    </citation>
    <scope>NUCLEOTIDE SEQUENCE</scope>
</reference>